<dbReference type="InParanoid" id="A0A7J7C250"/>
<dbReference type="Proteomes" id="UP000593562">
    <property type="component" value="Unassembled WGS sequence"/>
</dbReference>
<evidence type="ECO:0000313" key="1">
    <source>
        <dbReference type="EMBL" id="KAF5727927.1"/>
    </source>
</evidence>
<comment type="caution">
    <text evidence="1">The sequence shown here is derived from an EMBL/GenBank/DDBJ whole genome shotgun (WGS) entry which is preliminary data.</text>
</comment>
<organism evidence="1 2">
    <name type="scientific">Tripterygium wilfordii</name>
    <name type="common">Thunder God vine</name>
    <dbReference type="NCBI Taxonomy" id="458696"/>
    <lineage>
        <taxon>Eukaryota</taxon>
        <taxon>Viridiplantae</taxon>
        <taxon>Streptophyta</taxon>
        <taxon>Embryophyta</taxon>
        <taxon>Tracheophyta</taxon>
        <taxon>Spermatophyta</taxon>
        <taxon>Magnoliopsida</taxon>
        <taxon>eudicotyledons</taxon>
        <taxon>Gunneridae</taxon>
        <taxon>Pentapetalae</taxon>
        <taxon>rosids</taxon>
        <taxon>fabids</taxon>
        <taxon>Celastrales</taxon>
        <taxon>Celastraceae</taxon>
        <taxon>Tripterygium</taxon>
    </lineage>
</organism>
<proteinExistence type="predicted"/>
<dbReference type="AlphaFoldDB" id="A0A7J7C250"/>
<dbReference type="EMBL" id="JAAARO010000021">
    <property type="protein sequence ID" value="KAF5727927.1"/>
    <property type="molecule type" value="Genomic_DNA"/>
</dbReference>
<reference evidence="1 2" key="1">
    <citation type="journal article" date="2020" name="Nat. Commun.">
        <title>Genome of Tripterygium wilfordii and identification of cytochrome P450 involved in triptolide biosynthesis.</title>
        <authorList>
            <person name="Tu L."/>
            <person name="Su P."/>
            <person name="Zhang Z."/>
            <person name="Gao L."/>
            <person name="Wang J."/>
            <person name="Hu T."/>
            <person name="Zhou J."/>
            <person name="Zhang Y."/>
            <person name="Zhao Y."/>
            <person name="Liu Y."/>
            <person name="Song Y."/>
            <person name="Tong Y."/>
            <person name="Lu Y."/>
            <person name="Yang J."/>
            <person name="Xu C."/>
            <person name="Jia M."/>
            <person name="Peters R.J."/>
            <person name="Huang L."/>
            <person name="Gao W."/>
        </authorList>
    </citation>
    <scope>NUCLEOTIDE SEQUENCE [LARGE SCALE GENOMIC DNA]</scope>
    <source>
        <strain evidence="2">cv. XIE 37</strain>
        <tissue evidence="1">Leaf</tissue>
    </source>
</reference>
<name>A0A7J7C250_TRIWF</name>
<gene>
    <name evidence="1" type="ORF">HS088_TW21G00067</name>
</gene>
<sequence>MGIYKTLPPRPSIEEVEAAMSVIKTVNSEEEAKLEEISKQEPPKDVLEEMFYVLKEVKRTMVLFQSFEQKKEALHQVEIDKCLRPLMG</sequence>
<accession>A0A7J7C250</accession>
<keyword evidence="2" id="KW-1185">Reference proteome</keyword>
<protein>
    <submittedName>
        <fullName evidence="1">Putative leucine-rich repeat-containing protein</fullName>
    </submittedName>
</protein>
<evidence type="ECO:0000313" key="2">
    <source>
        <dbReference type="Proteomes" id="UP000593562"/>
    </source>
</evidence>